<protein>
    <submittedName>
        <fullName evidence="1">Uncharacterized protein</fullName>
    </submittedName>
</protein>
<sequence length="283" mass="29698">VAYVADWVAGLQIIDVSTPSAPTLLATLDTTRRAFGVTVVSGVAYVAAWTAGLQIIDLQHLSFTGTPTLQALGEEYTLRLEAKDSVGNIAHTNFTLLVAQLPALTNQALTTQSLFPEEALSFRFNPATLFTEPSEERLRLSADRTDGSLLPGWLEFALAPYHIATMDTVGFSLGLSVVSGIAYVLDHNSGLQIIDVSTPSAPTLLVTLDTPGYTRGVSVVSGVAYVTDHTAGLQIIDVSTPSAPTLLATLNTTDKVRGLSVVSGVAYVADGASGLQIINVSIP</sequence>
<organism evidence="1">
    <name type="scientific">marine sediment metagenome</name>
    <dbReference type="NCBI Taxonomy" id="412755"/>
    <lineage>
        <taxon>unclassified sequences</taxon>
        <taxon>metagenomes</taxon>
        <taxon>ecological metagenomes</taxon>
    </lineage>
</organism>
<dbReference type="Pfam" id="PF08309">
    <property type="entry name" value="LVIVD"/>
    <property type="match status" value="5"/>
</dbReference>
<accession>X1B8B9</accession>
<dbReference type="SUPFAM" id="SSF63825">
    <property type="entry name" value="YWTD domain"/>
    <property type="match status" value="1"/>
</dbReference>
<proteinExistence type="predicted"/>
<dbReference type="AlphaFoldDB" id="X1B8B9"/>
<reference evidence="1" key="1">
    <citation type="journal article" date="2014" name="Front. Microbiol.">
        <title>High frequency of phylogenetically diverse reductive dehalogenase-homologous genes in deep subseafloor sedimentary metagenomes.</title>
        <authorList>
            <person name="Kawai M."/>
            <person name="Futagami T."/>
            <person name="Toyoda A."/>
            <person name="Takaki Y."/>
            <person name="Nishi S."/>
            <person name="Hori S."/>
            <person name="Arai W."/>
            <person name="Tsubouchi T."/>
            <person name="Morono Y."/>
            <person name="Uchiyama I."/>
            <person name="Ito T."/>
            <person name="Fujiyama A."/>
            <person name="Inagaki F."/>
            <person name="Takami H."/>
        </authorList>
    </citation>
    <scope>NUCLEOTIDE SEQUENCE</scope>
    <source>
        <strain evidence="1">Expedition CK06-06</strain>
    </source>
</reference>
<evidence type="ECO:0000313" key="1">
    <source>
        <dbReference type="EMBL" id="GAG91365.1"/>
    </source>
</evidence>
<dbReference type="InterPro" id="IPR013211">
    <property type="entry name" value="LVIVD"/>
</dbReference>
<gene>
    <name evidence="1" type="ORF">S01H4_44414</name>
</gene>
<feature type="non-terminal residue" evidence="1">
    <location>
        <position position="1"/>
    </location>
</feature>
<feature type="non-terminal residue" evidence="1">
    <location>
        <position position="283"/>
    </location>
</feature>
<comment type="caution">
    <text evidence="1">The sequence shown here is derived from an EMBL/GenBank/DDBJ whole genome shotgun (WGS) entry which is preliminary data.</text>
</comment>
<name>X1B8B9_9ZZZZ</name>
<dbReference type="EMBL" id="BART01024625">
    <property type="protein sequence ID" value="GAG91365.1"/>
    <property type="molecule type" value="Genomic_DNA"/>
</dbReference>